<keyword evidence="4" id="KW-1185">Reference proteome</keyword>
<organism evidence="4 5">
    <name type="scientific">Durio zibethinus</name>
    <name type="common">Durian</name>
    <dbReference type="NCBI Taxonomy" id="66656"/>
    <lineage>
        <taxon>Eukaryota</taxon>
        <taxon>Viridiplantae</taxon>
        <taxon>Streptophyta</taxon>
        <taxon>Embryophyta</taxon>
        <taxon>Tracheophyta</taxon>
        <taxon>Spermatophyta</taxon>
        <taxon>Magnoliopsida</taxon>
        <taxon>eudicotyledons</taxon>
        <taxon>Gunneridae</taxon>
        <taxon>Pentapetalae</taxon>
        <taxon>rosids</taxon>
        <taxon>malvids</taxon>
        <taxon>Malvales</taxon>
        <taxon>Malvaceae</taxon>
        <taxon>Helicteroideae</taxon>
        <taxon>Durio</taxon>
    </lineage>
</organism>
<dbReference type="InterPro" id="IPR023213">
    <property type="entry name" value="CAT-like_dom_sf"/>
</dbReference>
<evidence type="ECO:0000256" key="3">
    <source>
        <dbReference type="SAM" id="MobiDB-lite"/>
    </source>
</evidence>
<evidence type="ECO:0000256" key="2">
    <source>
        <dbReference type="ARBA" id="ARBA00022679"/>
    </source>
</evidence>
<dbReference type="GO" id="GO:0016740">
    <property type="term" value="F:transferase activity"/>
    <property type="evidence" value="ECO:0007669"/>
    <property type="project" value="UniProtKB-KW"/>
</dbReference>
<gene>
    <name evidence="5" type="primary">LOC111293555</name>
</gene>
<dbReference type="KEGG" id="dzi:111293555"/>
<dbReference type="InterPro" id="IPR050898">
    <property type="entry name" value="Plant_acyltransferase"/>
</dbReference>
<dbReference type="Pfam" id="PF02458">
    <property type="entry name" value="Transferase"/>
    <property type="match status" value="1"/>
</dbReference>
<feature type="region of interest" description="Disordered" evidence="3">
    <location>
        <begin position="437"/>
        <end position="457"/>
    </location>
</feature>
<keyword evidence="2" id="KW-0808">Transferase</keyword>
<dbReference type="PANTHER" id="PTHR31147:SF66">
    <property type="entry name" value="OS05G0315700 PROTEIN"/>
    <property type="match status" value="1"/>
</dbReference>
<evidence type="ECO:0000256" key="1">
    <source>
        <dbReference type="ARBA" id="ARBA00009861"/>
    </source>
</evidence>
<feature type="compositionally biased region" description="Basic and acidic residues" evidence="3">
    <location>
        <begin position="437"/>
        <end position="448"/>
    </location>
</feature>
<name>A0A6P5YPH7_DURZI</name>
<dbReference type="Gene3D" id="3.30.559.10">
    <property type="entry name" value="Chloramphenicol acetyltransferase-like domain"/>
    <property type="match status" value="2"/>
</dbReference>
<accession>A0A6P5YPH7</accession>
<dbReference type="GeneID" id="111293555"/>
<dbReference type="PANTHER" id="PTHR31147">
    <property type="entry name" value="ACYL TRANSFERASE 4"/>
    <property type="match status" value="1"/>
</dbReference>
<dbReference type="AlphaFoldDB" id="A0A6P5YPH7"/>
<comment type="similarity">
    <text evidence="1">Belongs to the plant acyltransferase family.</text>
</comment>
<evidence type="ECO:0000313" key="4">
    <source>
        <dbReference type="Proteomes" id="UP000515121"/>
    </source>
</evidence>
<reference evidence="5" key="1">
    <citation type="submission" date="2025-08" db="UniProtKB">
        <authorList>
            <consortium name="RefSeq"/>
        </authorList>
    </citation>
    <scope>IDENTIFICATION</scope>
    <source>
        <tissue evidence="5">Fruit stalk</tissue>
    </source>
</reference>
<dbReference type="RefSeq" id="XP_022742021.1">
    <property type="nucleotide sequence ID" value="XM_022886286.1"/>
</dbReference>
<protein>
    <submittedName>
        <fullName evidence="5">Benzyl alcohol O-benzoyltransferase-like isoform X1</fullName>
    </submittedName>
</protein>
<sequence length="457" mass="50595">MAQLPTSLVFTIRRSEAELVAPAKATPREYKLLSDIDDQQSLRFQIPVIQFYRCNPCMQGKDPARVIKDALAQTLVFYYPLAGRLREGRNRKLAVDCTGEGALFIEAEADVKLEQFGDALQPPFPCFDELLYNVPGSEGMLNCPLLLIQVTRLKCGGFIFAIRLNHVLADGAGMIQFMSAMAEMSRGAIAPSIPPKWERHLLDARDPPRISFTHREYDEVEGTIILSENMVQRSFFFGPKEVSTLRKLLPHHLRKCSKFDILASCLWRCRTIAIKPDPDEEVRLLCVVNVRSKLNPPSPSGFYGNAIVFSAAITTARKLCQNPLGYAVELVKQAKESVTEEYVKSAADFMVIKGKRLHYTMVRSCVISDVTRVAFVDVDFGWGKAVYGGLAKAGIGAIPGALSFLVASKNKNGEAGTLMLICLTAPAMERFSKELDNMSKEQPADEMGKSVSISSTL</sequence>
<dbReference type="OrthoDB" id="1483986at2759"/>
<dbReference type="Proteomes" id="UP000515121">
    <property type="component" value="Unplaced"/>
</dbReference>
<evidence type="ECO:0000313" key="5">
    <source>
        <dbReference type="RefSeq" id="XP_022742021.1"/>
    </source>
</evidence>
<proteinExistence type="inferred from homology"/>